<dbReference type="Pfam" id="PF02585">
    <property type="entry name" value="PIG-L"/>
    <property type="match status" value="1"/>
</dbReference>
<accession>A0A0J6S2B9</accession>
<keyword evidence="2" id="KW-1185">Reference proteome</keyword>
<dbReference type="EMBL" id="LABY01000351">
    <property type="protein sequence ID" value="KMO27653.1"/>
    <property type="molecule type" value="Genomic_DNA"/>
</dbReference>
<dbReference type="PANTHER" id="PTHR12993:SF11">
    <property type="entry name" value="N-ACETYLGLUCOSAMINYL-PHOSPHATIDYLINOSITOL DE-N-ACETYLASE"/>
    <property type="match status" value="1"/>
</dbReference>
<dbReference type="OrthoDB" id="128519at2"/>
<reference evidence="1 2" key="1">
    <citation type="submission" date="2015-03" db="EMBL/GenBank/DDBJ databases">
        <title>Genome sequencing of Methylobacterium variabile DSM 16961.</title>
        <authorList>
            <person name="Chaudhry V."/>
            <person name="Patil P.B."/>
        </authorList>
    </citation>
    <scope>NUCLEOTIDE SEQUENCE [LARGE SCALE GENOMIC DNA]</scope>
    <source>
        <strain evidence="1 2">DSM 16961</strain>
    </source>
</reference>
<dbReference type="PATRIC" id="fig|298794.3.peg.5186"/>
<protein>
    <submittedName>
        <fullName evidence="1">GlcNAc-PI de-N-acetylase</fullName>
    </submittedName>
</protein>
<dbReference type="InterPro" id="IPR003737">
    <property type="entry name" value="GlcNAc_PI_deacetylase-related"/>
</dbReference>
<dbReference type="SUPFAM" id="SSF102588">
    <property type="entry name" value="LmbE-like"/>
    <property type="match status" value="1"/>
</dbReference>
<evidence type="ECO:0000313" key="1">
    <source>
        <dbReference type="EMBL" id="KMO27653.1"/>
    </source>
</evidence>
<organism evidence="1 2">
    <name type="scientific">Methylobacterium variabile</name>
    <dbReference type="NCBI Taxonomy" id="298794"/>
    <lineage>
        <taxon>Bacteria</taxon>
        <taxon>Pseudomonadati</taxon>
        <taxon>Pseudomonadota</taxon>
        <taxon>Alphaproteobacteria</taxon>
        <taxon>Hyphomicrobiales</taxon>
        <taxon>Methylobacteriaceae</taxon>
        <taxon>Methylobacterium</taxon>
    </lineage>
</organism>
<dbReference type="InterPro" id="IPR024078">
    <property type="entry name" value="LmbE-like_dom_sf"/>
</dbReference>
<dbReference type="RefSeq" id="WP_048448453.1">
    <property type="nucleotide sequence ID" value="NZ_LABY01000351.1"/>
</dbReference>
<dbReference type="GO" id="GO:0016811">
    <property type="term" value="F:hydrolase activity, acting on carbon-nitrogen (but not peptide) bonds, in linear amides"/>
    <property type="evidence" value="ECO:0007669"/>
    <property type="project" value="TreeGrafter"/>
</dbReference>
<name>A0A0J6S2B9_9HYPH</name>
<gene>
    <name evidence="1" type="ORF">VQ02_32810</name>
</gene>
<dbReference type="PANTHER" id="PTHR12993">
    <property type="entry name" value="N-ACETYLGLUCOSAMINYL-PHOSPHATIDYLINOSITOL DE-N-ACETYLASE-RELATED"/>
    <property type="match status" value="1"/>
</dbReference>
<proteinExistence type="predicted"/>
<sequence length="298" mass="30990">MTPRIAPVLAPTSLAAERFLAALADPACGPVAAQDAALVVAHPDDESIGCGAQLPRLTGLTVIHVTDGAPRDGRDAGRRGFPDAAAYAAARTRELDAALDLAGVGPERRVALGHHDQGVAEIIAPLARHLAALFSERGIAVVLTHAYEGGHPDHDAVALAVQGARRLLGPERLAVIEMPFYHAGPEGLDAGSFLPAEPPRRAIALHLDPDDCALKAALFAAHASQAATLNLFPIALERFREAPDHEFGALPNGGRLLYEAWGLGLDGPRFRALAEAAGREIGLGQGRTPDQPGRGSGC</sequence>
<comment type="caution">
    <text evidence="1">The sequence shown here is derived from an EMBL/GenBank/DDBJ whole genome shotgun (WGS) entry which is preliminary data.</text>
</comment>
<dbReference type="AlphaFoldDB" id="A0A0J6S2B9"/>
<dbReference type="Gene3D" id="3.40.50.10320">
    <property type="entry name" value="LmbE-like"/>
    <property type="match status" value="1"/>
</dbReference>
<dbReference type="Proteomes" id="UP000035955">
    <property type="component" value="Unassembled WGS sequence"/>
</dbReference>
<evidence type="ECO:0000313" key="2">
    <source>
        <dbReference type="Proteomes" id="UP000035955"/>
    </source>
</evidence>